<dbReference type="InterPro" id="IPR039697">
    <property type="entry name" value="Alcohol_dehydrogenase_Fe"/>
</dbReference>
<dbReference type="GO" id="GO:0004022">
    <property type="term" value="F:alcohol dehydrogenase (NAD+) activity"/>
    <property type="evidence" value="ECO:0007669"/>
    <property type="project" value="UniProtKB-UniRule"/>
</dbReference>
<dbReference type="GO" id="GO:0015976">
    <property type="term" value="P:carbon utilization"/>
    <property type="evidence" value="ECO:0007669"/>
    <property type="project" value="InterPro"/>
</dbReference>
<dbReference type="GO" id="GO:0006066">
    <property type="term" value="P:alcohol metabolic process"/>
    <property type="evidence" value="ECO:0007669"/>
    <property type="project" value="InterPro"/>
</dbReference>
<proteinExistence type="inferred from homology"/>
<dbReference type="OrthoDB" id="9815791at2"/>
<dbReference type="Gene3D" id="3.40.309.10">
    <property type="entry name" value="Aldehyde Dehydrogenase, Chain A, domain 2"/>
    <property type="match status" value="1"/>
</dbReference>
<evidence type="ECO:0000256" key="10">
    <source>
        <dbReference type="ARBA" id="ARBA00052487"/>
    </source>
</evidence>
<evidence type="ECO:0000259" key="15">
    <source>
        <dbReference type="Pfam" id="PF00465"/>
    </source>
</evidence>
<dbReference type="InterPro" id="IPR016163">
    <property type="entry name" value="Ald_DH_C"/>
</dbReference>
<dbReference type="CDD" id="cd08178">
    <property type="entry name" value="AAD_C"/>
    <property type="match status" value="1"/>
</dbReference>
<feature type="domain" description="Fe-containing alcohol dehydrogenase-like C-terminal" evidence="16">
    <location>
        <begin position="648"/>
        <end position="859"/>
    </location>
</feature>
<evidence type="ECO:0000256" key="8">
    <source>
        <dbReference type="ARBA" id="ARBA00035645"/>
    </source>
</evidence>
<keyword evidence="4" id="KW-0408">Iron</keyword>
<evidence type="ECO:0000256" key="12">
    <source>
        <dbReference type="PIRNR" id="PIRNR000111"/>
    </source>
</evidence>
<reference evidence="17 19" key="1">
    <citation type="submission" date="2016-06" db="EMBL/GenBank/DDBJ databases">
        <title>Bacterial characters and pathogenicity of Xenorhabdus hominickii from an entomopathogenic nematode, Steinernema monticolum.</title>
        <authorList>
            <person name="Park Y."/>
            <person name="Kim Y."/>
        </authorList>
    </citation>
    <scope>NUCLEOTIDE SEQUENCE [LARGE SCALE GENOMIC DNA]</scope>
    <source>
        <strain evidence="17 19">ANU1</strain>
    </source>
</reference>
<dbReference type="Pfam" id="PF00171">
    <property type="entry name" value="Aldedh"/>
    <property type="match status" value="1"/>
</dbReference>
<dbReference type="Pfam" id="PF00465">
    <property type="entry name" value="Fe-ADH"/>
    <property type="match status" value="1"/>
</dbReference>
<evidence type="ECO:0000259" key="16">
    <source>
        <dbReference type="Pfam" id="PF25137"/>
    </source>
</evidence>
<keyword evidence="3 12" id="KW-0560">Oxidoreductase</keyword>
<evidence type="ECO:0000313" key="19">
    <source>
        <dbReference type="Proteomes" id="UP000094600"/>
    </source>
</evidence>
<dbReference type="EMBL" id="CP016176">
    <property type="protein sequence ID" value="AOM40139.1"/>
    <property type="molecule type" value="Genomic_DNA"/>
</dbReference>
<dbReference type="KEGG" id="xho:A9255_05830"/>
<keyword evidence="2" id="KW-0479">Metal-binding</keyword>
<dbReference type="FunFam" id="3.40.50.1970:FF:000002">
    <property type="entry name" value="Aldehyde-alcohol dehydrogenase"/>
    <property type="match status" value="1"/>
</dbReference>
<dbReference type="PROSITE" id="PS00060">
    <property type="entry name" value="ADH_IRON_2"/>
    <property type="match status" value="1"/>
</dbReference>
<dbReference type="PIRSF" id="PIRSF000111">
    <property type="entry name" value="ALDH_ADH"/>
    <property type="match status" value="1"/>
</dbReference>
<dbReference type="EMBL" id="NJAI01000005">
    <property type="protein sequence ID" value="PHM54220.1"/>
    <property type="molecule type" value="Genomic_DNA"/>
</dbReference>
<evidence type="ECO:0000259" key="14">
    <source>
        <dbReference type="Pfam" id="PF00171"/>
    </source>
</evidence>
<dbReference type="Gene3D" id="3.40.50.1970">
    <property type="match status" value="1"/>
</dbReference>
<comment type="catalytic activity">
    <reaction evidence="10">
        <text>acetaldehyde + NAD(+) + CoA = acetyl-CoA + NADH + H(+)</text>
        <dbReference type="Rhea" id="RHEA:23288"/>
        <dbReference type="ChEBI" id="CHEBI:15343"/>
        <dbReference type="ChEBI" id="CHEBI:15378"/>
        <dbReference type="ChEBI" id="CHEBI:57287"/>
        <dbReference type="ChEBI" id="CHEBI:57288"/>
        <dbReference type="ChEBI" id="CHEBI:57540"/>
        <dbReference type="ChEBI" id="CHEBI:57945"/>
        <dbReference type="EC" id="1.2.1.10"/>
    </reaction>
    <physiologicalReaction direction="right-to-left" evidence="10">
        <dbReference type="Rhea" id="RHEA:23290"/>
    </physiologicalReaction>
</comment>
<dbReference type="FunFam" id="3.40.605.10:FF:000008">
    <property type="entry name" value="Aldehyde-alcohol dehydrogenase"/>
    <property type="match status" value="1"/>
</dbReference>
<comment type="similarity">
    <text evidence="7 12">In the N-terminal section; belongs to the aldehyde dehydrogenase family.</text>
</comment>
<dbReference type="InterPro" id="IPR012079">
    <property type="entry name" value="Bifunc_Ald-ADH"/>
</dbReference>
<dbReference type="InterPro" id="IPR016162">
    <property type="entry name" value="Ald_DH_N"/>
</dbReference>
<evidence type="ECO:0000256" key="4">
    <source>
        <dbReference type="ARBA" id="ARBA00023004"/>
    </source>
</evidence>
<dbReference type="PANTHER" id="PTHR11496:SF83">
    <property type="entry name" value="HYDROXYACID-OXOACID TRANSHYDROGENASE, MITOCHONDRIAL"/>
    <property type="match status" value="1"/>
</dbReference>
<dbReference type="InterPro" id="IPR001670">
    <property type="entry name" value="ADH_Fe/GldA"/>
</dbReference>
<dbReference type="Proteomes" id="UP000094600">
    <property type="component" value="Chromosome"/>
</dbReference>
<dbReference type="NCBIfam" id="NF010378">
    <property type="entry name" value="PRK13805.1"/>
    <property type="match status" value="1"/>
</dbReference>
<evidence type="ECO:0000256" key="13">
    <source>
        <dbReference type="SAM" id="MobiDB-lite"/>
    </source>
</evidence>
<evidence type="ECO:0000256" key="6">
    <source>
        <dbReference type="ARBA" id="ARBA00023268"/>
    </source>
</evidence>
<sequence length="888" mass="96905">MAVTQITELNELVARVKKAQCEFSHFSQEQVDRIFRAAALAAADARIPLAKLAVSESGMGIVEDKVIKNHFASEYIYNAYKDDKTCGILSEDNTFGTITIAEPIGLICGIVPTTNPTSTAIFKALISLKTRNGIIFSPHPRAKKATNHAAELVLKAAVEAGAPKDIIGWIDEPSVELSNALMHHPDINLILATGGPGMVKAAYSSGKPAIGVGAGNTPVVIDESADIKRAIASILMSKTFDNGVICASEQSVIVVDSVYEQVRERFSTHGGYLLQEKELKAIQDIILKNGNLNAAIVGQSATKIAEMAGINVPVNTKILIGEVTLVREAEPFSHEKLSPLLAMYRGKNFEDAVEKAEKLVEMGGIGHTSCLYADQDNQAERIKYFGDRMKTARILINTPASQGGIGALYNFKLAPSLTLGCGSWGGNSISENVGPKHLINTKTVAKRAENMLWHKLPKSIYFRRGSLPIALEEVATDGAKRAFIVTDRFLFNNGYADQVINVLKSHGIETEVFFEVEADPTLSIVRKGAEQMHLFKPDVIIALGGGSPMDAAKIMWVMYEHPETHFEELALRFMDIRKRIYKFPIMGVKAKMVAITTTSGTGSEVTPFAVVTDEITGHKYPLADYALTPDMAIVDANLVMAMPKSLCAFGGLDAVTHALEAYVSVLANEYSDGQALQALKLLKDFLPASYHEGAKNPVARERVHNAATIAGIAFANAFLGVCHSMAHKLGSEFHIPHGLANALLICNVIRYNANDNPTKQTAFSQYDRPQARRRYAEIADHLGLTVSDDRTAAKIEKLLAWLEEMKFQLGIPTSIRETGVQEADFLAKIDKLAEDAFDDQCTGANPRYPLISELKQLLLDSFYGREFTESSLSQEEVKPNKKNNKRQS</sequence>
<dbReference type="FunFam" id="1.20.1090.10:FF:000001">
    <property type="entry name" value="Aldehyde-alcohol dehydrogenase"/>
    <property type="match status" value="1"/>
</dbReference>
<dbReference type="Gene3D" id="3.40.605.10">
    <property type="entry name" value="Aldehyde Dehydrogenase, Chain A, domain 1"/>
    <property type="match status" value="1"/>
</dbReference>
<dbReference type="Pfam" id="PF25137">
    <property type="entry name" value="ADH_Fe_C"/>
    <property type="match status" value="1"/>
</dbReference>
<accession>A0A2G0Q4R9</accession>
<comment type="similarity">
    <text evidence="8 12">In the C-terminal section; belongs to the iron-containing alcohol dehydrogenase family.</text>
</comment>
<dbReference type="AlphaFoldDB" id="A0A2G0Q4R9"/>
<dbReference type="SUPFAM" id="SSF56796">
    <property type="entry name" value="Dehydroquinate synthase-like"/>
    <property type="match status" value="1"/>
</dbReference>
<dbReference type="RefSeq" id="WP_069315878.1">
    <property type="nucleotide sequence ID" value="NZ_CAWNQJ010000079.1"/>
</dbReference>
<reference evidence="18 20" key="2">
    <citation type="journal article" date="2017" name="Nat. Microbiol.">
        <title>Natural product diversity associated with the nematode symbionts Photorhabdus and Xenorhabdus.</title>
        <authorList>
            <person name="Tobias N.J."/>
            <person name="Wolff H."/>
            <person name="Djahanschiri B."/>
            <person name="Grundmann F."/>
            <person name="Kronenwerth M."/>
            <person name="Shi Y.M."/>
            <person name="Simonyi S."/>
            <person name="Grun P."/>
            <person name="Shapiro-Ilan D."/>
            <person name="Pidot S.J."/>
            <person name="Stinear T.P."/>
            <person name="Ebersberger I."/>
            <person name="Bode H.B."/>
        </authorList>
    </citation>
    <scope>NUCLEOTIDE SEQUENCE [LARGE SCALE GENOMIC DNA]</scope>
    <source>
        <strain evidence="18 20">DSM 17903</strain>
    </source>
</reference>
<evidence type="ECO:0000256" key="5">
    <source>
        <dbReference type="ARBA" id="ARBA00023027"/>
    </source>
</evidence>
<evidence type="ECO:0000256" key="1">
    <source>
        <dbReference type="ARBA" id="ARBA00001954"/>
    </source>
</evidence>
<dbReference type="FunFam" id="3.40.309.10:FF:000007">
    <property type="entry name" value="Aldehyde-alcohol dehydrogenase"/>
    <property type="match status" value="1"/>
</dbReference>
<dbReference type="InterPro" id="IPR016161">
    <property type="entry name" value="Ald_DH/histidinol_DH"/>
</dbReference>
<keyword evidence="6" id="KW-0511">Multifunctional enzyme</keyword>
<organism evidence="18 20">
    <name type="scientific">Xenorhabdus hominickii</name>
    <dbReference type="NCBI Taxonomy" id="351679"/>
    <lineage>
        <taxon>Bacteria</taxon>
        <taxon>Pseudomonadati</taxon>
        <taxon>Pseudomonadota</taxon>
        <taxon>Gammaproteobacteria</taxon>
        <taxon>Enterobacterales</taxon>
        <taxon>Morganellaceae</taxon>
        <taxon>Xenorhabdus</taxon>
    </lineage>
</organism>
<evidence type="ECO:0000256" key="3">
    <source>
        <dbReference type="ARBA" id="ARBA00023002"/>
    </source>
</evidence>
<gene>
    <name evidence="17" type="ORF">A9255_05830</name>
    <name evidence="18" type="ORF">Xhom_03296</name>
</gene>
<dbReference type="STRING" id="351679.A9255_05830"/>
<evidence type="ECO:0000256" key="9">
    <source>
        <dbReference type="ARBA" id="ARBA00049243"/>
    </source>
</evidence>
<dbReference type="CDD" id="cd07122">
    <property type="entry name" value="ALDH_F20_ACDH"/>
    <property type="match status" value="1"/>
</dbReference>
<keyword evidence="19" id="KW-1185">Reference proteome</keyword>
<evidence type="ECO:0000313" key="18">
    <source>
        <dbReference type="EMBL" id="PHM54220.1"/>
    </source>
</evidence>
<evidence type="ECO:0000256" key="2">
    <source>
        <dbReference type="ARBA" id="ARBA00022723"/>
    </source>
</evidence>
<dbReference type="PANTHER" id="PTHR11496">
    <property type="entry name" value="ALCOHOL DEHYDROGENASE"/>
    <property type="match status" value="1"/>
</dbReference>
<dbReference type="Proteomes" id="UP000225433">
    <property type="component" value="Unassembled WGS sequence"/>
</dbReference>
<dbReference type="InterPro" id="IPR034789">
    <property type="entry name" value="AAD_C"/>
</dbReference>
<evidence type="ECO:0000256" key="7">
    <source>
        <dbReference type="ARBA" id="ARBA00035641"/>
    </source>
</evidence>
<dbReference type="PROSITE" id="PS00913">
    <property type="entry name" value="ADH_IRON_1"/>
    <property type="match status" value="1"/>
</dbReference>
<comment type="catalytic activity">
    <reaction evidence="11">
        <text>ethanol + NAD(+) = acetaldehyde + NADH + H(+)</text>
        <dbReference type="Rhea" id="RHEA:25290"/>
        <dbReference type="ChEBI" id="CHEBI:15343"/>
        <dbReference type="ChEBI" id="CHEBI:15378"/>
        <dbReference type="ChEBI" id="CHEBI:16236"/>
        <dbReference type="ChEBI" id="CHEBI:57540"/>
        <dbReference type="ChEBI" id="CHEBI:57945"/>
        <dbReference type="EC" id="1.1.1.1"/>
    </reaction>
    <physiologicalReaction direction="right-to-left" evidence="11">
        <dbReference type="Rhea" id="RHEA:25292"/>
    </physiologicalReaction>
</comment>
<feature type="domain" description="Aldehyde dehydrogenase" evidence="14">
    <location>
        <begin position="8"/>
        <end position="399"/>
    </location>
</feature>
<dbReference type="SUPFAM" id="SSF53720">
    <property type="entry name" value="ALDH-like"/>
    <property type="match status" value="1"/>
</dbReference>
<feature type="region of interest" description="Disordered" evidence="13">
    <location>
        <begin position="868"/>
        <end position="888"/>
    </location>
</feature>
<dbReference type="InterPro" id="IPR056798">
    <property type="entry name" value="ADH_Fe_C"/>
</dbReference>
<name>A0A2G0Q4R9_XENHO</name>
<comment type="catalytic activity">
    <reaction evidence="9">
        <text>a primary alcohol + NAD(+) = an aldehyde + NADH + H(+)</text>
        <dbReference type="Rhea" id="RHEA:10736"/>
        <dbReference type="ChEBI" id="CHEBI:15378"/>
        <dbReference type="ChEBI" id="CHEBI:15734"/>
        <dbReference type="ChEBI" id="CHEBI:17478"/>
        <dbReference type="ChEBI" id="CHEBI:57540"/>
        <dbReference type="ChEBI" id="CHEBI:57945"/>
        <dbReference type="EC" id="1.1.1.1"/>
    </reaction>
</comment>
<dbReference type="Gene3D" id="1.20.1090.10">
    <property type="entry name" value="Dehydroquinate synthase-like - alpha domain"/>
    <property type="match status" value="1"/>
</dbReference>
<dbReference type="InterPro" id="IPR018211">
    <property type="entry name" value="ADH_Fe_CS"/>
</dbReference>
<evidence type="ECO:0000313" key="20">
    <source>
        <dbReference type="Proteomes" id="UP000225433"/>
    </source>
</evidence>
<dbReference type="InterPro" id="IPR015590">
    <property type="entry name" value="Aldehyde_DH_dom"/>
</dbReference>
<evidence type="ECO:0000313" key="17">
    <source>
        <dbReference type="EMBL" id="AOM40139.1"/>
    </source>
</evidence>
<keyword evidence="5" id="KW-0520">NAD</keyword>
<protein>
    <recommendedName>
        <fullName evidence="12">Aldehyde-alcohol dehydrogenase</fullName>
    </recommendedName>
</protein>
<evidence type="ECO:0000256" key="11">
    <source>
        <dbReference type="ARBA" id="ARBA00052811"/>
    </source>
</evidence>
<feature type="domain" description="Alcohol dehydrogenase iron-type/glycerol dehydrogenase GldA" evidence="15">
    <location>
        <begin position="457"/>
        <end position="635"/>
    </location>
</feature>
<comment type="cofactor">
    <cofactor evidence="1">
        <name>Fe(2+)</name>
        <dbReference type="ChEBI" id="CHEBI:29033"/>
    </cofactor>
</comment>
<dbReference type="GO" id="GO:0008774">
    <property type="term" value="F:acetaldehyde dehydrogenase (acetylating) activity"/>
    <property type="evidence" value="ECO:0007669"/>
    <property type="project" value="UniProtKB-UniRule"/>
</dbReference>
<dbReference type="GO" id="GO:0046872">
    <property type="term" value="F:metal ion binding"/>
    <property type="evidence" value="ECO:0007669"/>
    <property type="project" value="UniProtKB-KW"/>
</dbReference>